<evidence type="ECO:0000259" key="1">
    <source>
        <dbReference type="Pfam" id="PF01370"/>
    </source>
</evidence>
<dbReference type="STRING" id="1619046.US42_C0004G0050"/>
<dbReference type="EMBL" id="LBSX01000004">
    <property type="protein sequence ID" value="KKQ27911.1"/>
    <property type="molecule type" value="Genomic_DNA"/>
</dbReference>
<dbReference type="Gene3D" id="3.90.25.10">
    <property type="entry name" value="UDP-galactose 4-epimerase, domain 1"/>
    <property type="match status" value="1"/>
</dbReference>
<dbReference type="Gene3D" id="3.40.50.720">
    <property type="entry name" value="NAD(P)-binding Rossmann-like Domain"/>
    <property type="match status" value="1"/>
</dbReference>
<reference evidence="2 3" key="1">
    <citation type="journal article" date="2015" name="Nature">
        <title>rRNA introns, odd ribosomes, and small enigmatic genomes across a large radiation of phyla.</title>
        <authorList>
            <person name="Brown C.T."/>
            <person name="Hug L.A."/>
            <person name="Thomas B.C."/>
            <person name="Sharon I."/>
            <person name="Castelle C.J."/>
            <person name="Singh A."/>
            <person name="Wilkins M.J."/>
            <person name="Williams K.H."/>
            <person name="Banfield J.F."/>
        </authorList>
    </citation>
    <scope>NUCLEOTIDE SEQUENCE [LARGE SCALE GENOMIC DNA]</scope>
</reference>
<evidence type="ECO:0000313" key="3">
    <source>
        <dbReference type="Proteomes" id="UP000034849"/>
    </source>
</evidence>
<protein>
    <submittedName>
        <fullName evidence="2">Nucleoside-diphosphate-sugar epimerase</fullName>
    </submittedName>
</protein>
<dbReference type="Proteomes" id="UP000034849">
    <property type="component" value="Unassembled WGS sequence"/>
</dbReference>
<accession>A0A0G0JIL6</accession>
<proteinExistence type="predicted"/>
<gene>
    <name evidence="2" type="ORF">US42_C0004G0050</name>
</gene>
<dbReference type="SUPFAM" id="SSF51735">
    <property type="entry name" value="NAD(P)-binding Rossmann-fold domains"/>
    <property type="match status" value="1"/>
</dbReference>
<dbReference type="InterPro" id="IPR050177">
    <property type="entry name" value="Lipid_A_modif_metabolic_enz"/>
</dbReference>
<dbReference type="PATRIC" id="fig|1619046.3.peg.321"/>
<dbReference type="InterPro" id="IPR001509">
    <property type="entry name" value="Epimerase_deHydtase"/>
</dbReference>
<dbReference type="PANTHER" id="PTHR43245:SF53">
    <property type="entry name" value="EPIMERASE-RELATED"/>
    <property type="match status" value="1"/>
</dbReference>
<name>A0A0G0JIL6_9BACT</name>
<sequence length="303" mass="33487">MSHYLVTGGAGFIGSNLVKKLIAQGHKVRVFDNYSGGKKPERLFPEVEYIEGDIRNLADLKKVMIGIDGVFHTAAIPRMPYSVEQPLETNEVNVTGTLQVLLAARDAGVKRVVYSASSSAYGDQPALPYQETMKTRPMSPYGLQKYIGEEYCRLFFELYGLQTVSLRYFNVYGPLMDPEGAYALVIGRFLKQKMAGEPMTVCGDGEYYRDYTHVTDVAEANILAMTTEGIGKGEVINIGNHDPHSVNELVKLIGGDFVNVPARAGDPRKTDADNTLAKNLLNWQPQIALAEGVEMLKKEWNIA</sequence>
<dbReference type="AlphaFoldDB" id="A0A0G0JIL6"/>
<comment type="caution">
    <text evidence="2">The sequence shown here is derived from an EMBL/GenBank/DDBJ whole genome shotgun (WGS) entry which is preliminary data.</text>
</comment>
<dbReference type="InterPro" id="IPR036291">
    <property type="entry name" value="NAD(P)-bd_dom_sf"/>
</dbReference>
<evidence type="ECO:0000313" key="2">
    <source>
        <dbReference type="EMBL" id="KKQ27911.1"/>
    </source>
</evidence>
<organism evidence="2 3">
    <name type="scientific">Candidatus Magasanikbacteria bacterium GW2011_GWC2_37_14</name>
    <dbReference type="NCBI Taxonomy" id="1619046"/>
    <lineage>
        <taxon>Bacteria</taxon>
        <taxon>Candidatus Magasanikiibacteriota</taxon>
    </lineage>
</organism>
<dbReference type="Pfam" id="PF01370">
    <property type="entry name" value="Epimerase"/>
    <property type="match status" value="1"/>
</dbReference>
<feature type="domain" description="NAD-dependent epimerase/dehydratase" evidence="1">
    <location>
        <begin position="5"/>
        <end position="239"/>
    </location>
</feature>
<dbReference type="PANTHER" id="PTHR43245">
    <property type="entry name" value="BIFUNCTIONAL POLYMYXIN RESISTANCE PROTEIN ARNA"/>
    <property type="match status" value="1"/>
</dbReference>